<feature type="transmembrane region" description="Helical" evidence="6">
    <location>
        <begin position="186"/>
        <end position="205"/>
    </location>
</feature>
<feature type="transmembrane region" description="Helical" evidence="6">
    <location>
        <begin position="258"/>
        <end position="278"/>
    </location>
</feature>
<feature type="transmembrane region" description="Helical" evidence="6">
    <location>
        <begin position="225"/>
        <end position="246"/>
    </location>
</feature>
<dbReference type="SUPFAM" id="SSF103473">
    <property type="entry name" value="MFS general substrate transporter"/>
    <property type="match status" value="1"/>
</dbReference>
<dbReference type="InterPro" id="IPR020846">
    <property type="entry name" value="MFS_dom"/>
</dbReference>
<dbReference type="HOGENOM" id="CLU_000960_22_1_1"/>
<feature type="transmembrane region" description="Helical" evidence="6">
    <location>
        <begin position="497"/>
        <end position="517"/>
    </location>
</feature>
<evidence type="ECO:0000256" key="5">
    <source>
        <dbReference type="ARBA" id="ARBA00023136"/>
    </source>
</evidence>
<sequence>MSPDKEILSSDLDAQKPGKIDTSPVSSVECVTGFKLFLIVSSVALACFLMLLDTMVIGTAIPHITNTFNSLPDVGWYASAYQFGSAAPQPLTGKIYTNFNSKWTFLTFFAIFEIGSVLCGAAISSNMLIVGRAIAGFGASGIINGAITIISSCVPLERRPINQLGLVAGPLVGGAFTSYTTWRWCFYINLPLGAFTAFFLLFLSIPEQTRKPNVSVVLSKLHHHLDLVGFLLFAPAILQLLLALQYGVNQYPWNSPRVIGLFCGFAANFAIWIFWNRYKGNDALLPHSMLKLRPVWTSALYQAFMISAVYGASFFLPIYFQAINNATPVLSGVYLLPTILPQLVAAGLSGVLLQKMGFVIPLAVTGTILLSLGSGLYSILRPGSPTEYWVGFQLLAGIGSGLSMQLAIITIQAAISGEKLATGMALVIFAQSLGPAIMLVLCNVIFLSSLGSQLYEHAPNANSAAIIKAGATGFRSIVQLEDLPGVLIAYANSIDRVFYLVAAVGAACALVLWGMGWHDLRKKDSKQKSEENVAEKGDR</sequence>
<evidence type="ECO:0000259" key="7">
    <source>
        <dbReference type="PROSITE" id="PS50850"/>
    </source>
</evidence>
<protein>
    <recommendedName>
        <fullName evidence="7">Major facilitator superfamily (MFS) profile domain-containing protein</fullName>
    </recommendedName>
</protein>
<reference evidence="8" key="1">
    <citation type="submission" date="2014-02" db="EMBL/GenBank/DDBJ databases">
        <title>The Genome Sequence of Trichophyton rubrum (morphotype fischeri) CBS 288.86.</title>
        <authorList>
            <consortium name="The Broad Institute Genomics Platform"/>
            <person name="Cuomo C.A."/>
            <person name="White T.C."/>
            <person name="Graser Y."/>
            <person name="Martinez-Rossi N."/>
            <person name="Heitman J."/>
            <person name="Young S.K."/>
            <person name="Zeng Q."/>
            <person name="Gargeya S."/>
            <person name="Abouelleil A."/>
            <person name="Alvarado L."/>
            <person name="Chapman S.B."/>
            <person name="Gainer-Dewar J."/>
            <person name="Goldberg J."/>
            <person name="Griggs A."/>
            <person name="Gujja S."/>
            <person name="Hansen M."/>
            <person name="Howarth C."/>
            <person name="Imamovic A."/>
            <person name="Larimer J."/>
            <person name="Martinez D."/>
            <person name="Murphy C."/>
            <person name="Pearson M.D."/>
            <person name="Persinoti G."/>
            <person name="Poon T."/>
            <person name="Priest M."/>
            <person name="Roberts A.D."/>
            <person name="Saif S."/>
            <person name="Shea T.D."/>
            <person name="Sykes S.N."/>
            <person name="Wortman J."/>
            <person name="Nusbaum C."/>
            <person name="Birren B."/>
        </authorList>
    </citation>
    <scope>NUCLEOTIDE SEQUENCE [LARGE SCALE GENOMIC DNA]</scope>
    <source>
        <strain evidence="8">CBS 288.86</strain>
    </source>
</reference>
<feature type="transmembrane region" description="Helical" evidence="6">
    <location>
        <begin position="392"/>
        <end position="411"/>
    </location>
</feature>
<feature type="transmembrane region" description="Helical" evidence="6">
    <location>
        <begin position="299"/>
        <end position="320"/>
    </location>
</feature>
<feature type="transmembrane region" description="Helical" evidence="6">
    <location>
        <begin position="360"/>
        <end position="380"/>
    </location>
</feature>
<dbReference type="Pfam" id="PF07690">
    <property type="entry name" value="MFS_1"/>
    <property type="match status" value="1"/>
</dbReference>
<feature type="transmembrane region" description="Helical" evidence="6">
    <location>
        <begin position="332"/>
        <end position="353"/>
    </location>
</feature>
<dbReference type="PANTHER" id="PTHR23501:SF193">
    <property type="entry name" value="MULTIDRUG TRANSPORTER, PUTATIVE (AFU_ORTHOLOGUE AFUA_8G00940)-RELATED"/>
    <property type="match status" value="1"/>
</dbReference>
<dbReference type="PANTHER" id="PTHR23501">
    <property type="entry name" value="MAJOR FACILITATOR SUPERFAMILY"/>
    <property type="match status" value="1"/>
</dbReference>
<feature type="transmembrane region" description="Helical" evidence="6">
    <location>
        <begin position="129"/>
        <end position="149"/>
    </location>
</feature>
<dbReference type="EMBL" id="KK207894">
    <property type="protein sequence ID" value="EZF49846.1"/>
    <property type="molecule type" value="Genomic_DNA"/>
</dbReference>
<evidence type="ECO:0000256" key="3">
    <source>
        <dbReference type="ARBA" id="ARBA00022692"/>
    </source>
</evidence>
<accession>A0A022VUW7</accession>
<keyword evidence="3 6" id="KW-0812">Transmembrane</keyword>
<feature type="domain" description="Major facilitator superfamily (MFS) profile" evidence="7">
    <location>
        <begin position="39"/>
        <end position="520"/>
    </location>
</feature>
<evidence type="ECO:0000256" key="2">
    <source>
        <dbReference type="ARBA" id="ARBA00007520"/>
    </source>
</evidence>
<dbReference type="GO" id="GO:0022857">
    <property type="term" value="F:transmembrane transporter activity"/>
    <property type="evidence" value="ECO:0007669"/>
    <property type="project" value="InterPro"/>
</dbReference>
<dbReference type="InterPro" id="IPR011701">
    <property type="entry name" value="MFS"/>
</dbReference>
<feature type="transmembrane region" description="Helical" evidence="6">
    <location>
        <begin position="423"/>
        <end position="446"/>
    </location>
</feature>
<dbReference type="OrthoDB" id="10021397at2759"/>
<comment type="subcellular location">
    <subcellularLocation>
        <location evidence="1">Membrane</location>
        <topology evidence="1">Multi-pass membrane protein</topology>
    </subcellularLocation>
</comment>
<evidence type="ECO:0000256" key="6">
    <source>
        <dbReference type="SAM" id="Phobius"/>
    </source>
</evidence>
<dbReference type="AlphaFoldDB" id="A0A022VUW7"/>
<organism evidence="8">
    <name type="scientific">Trichophyton rubrum CBS 288.86</name>
    <dbReference type="NCBI Taxonomy" id="1215330"/>
    <lineage>
        <taxon>Eukaryota</taxon>
        <taxon>Fungi</taxon>
        <taxon>Dikarya</taxon>
        <taxon>Ascomycota</taxon>
        <taxon>Pezizomycotina</taxon>
        <taxon>Eurotiomycetes</taxon>
        <taxon>Eurotiomycetidae</taxon>
        <taxon>Onygenales</taxon>
        <taxon>Arthrodermataceae</taxon>
        <taxon>Trichophyton</taxon>
    </lineage>
</organism>
<comment type="similarity">
    <text evidence="2">Belongs to the major facilitator superfamily. TCR/Tet family.</text>
</comment>
<dbReference type="GO" id="GO:0005886">
    <property type="term" value="C:plasma membrane"/>
    <property type="evidence" value="ECO:0007669"/>
    <property type="project" value="TreeGrafter"/>
</dbReference>
<proteinExistence type="inferred from homology"/>
<dbReference type="PROSITE" id="PS50850">
    <property type="entry name" value="MFS"/>
    <property type="match status" value="1"/>
</dbReference>
<keyword evidence="4 6" id="KW-1133">Transmembrane helix</keyword>
<keyword evidence="5 6" id="KW-0472">Membrane</keyword>
<name>A0A022VUW7_TRIRU</name>
<dbReference type="Gene3D" id="1.20.1720.10">
    <property type="entry name" value="Multidrug resistance protein D"/>
    <property type="match status" value="1"/>
</dbReference>
<evidence type="ECO:0000313" key="8">
    <source>
        <dbReference type="EMBL" id="EZF49846.1"/>
    </source>
</evidence>
<evidence type="ECO:0000256" key="4">
    <source>
        <dbReference type="ARBA" id="ARBA00022989"/>
    </source>
</evidence>
<evidence type="ECO:0000256" key="1">
    <source>
        <dbReference type="ARBA" id="ARBA00004141"/>
    </source>
</evidence>
<gene>
    <name evidence="8" type="ORF">H103_06562</name>
</gene>
<dbReference type="Proteomes" id="UP000023758">
    <property type="component" value="Unassembled WGS sequence"/>
</dbReference>
<dbReference type="Gene3D" id="1.20.1250.20">
    <property type="entry name" value="MFS general substrate transporter like domains"/>
    <property type="match status" value="1"/>
</dbReference>
<feature type="transmembrane region" description="Helical" evidence="6">
    <location>
        <begin position="103"/>
        <end position="123"/>
    </location>
</feature>
<dbReference type="InterPro" id="IPR036259">
    <property type="entry name" value="MFS_trans_sf"/>
</dbReference>
<feature type="transmembrane region" description="Helical" evidence="6">
    <location>
        <begin position="33"/>
        <end position="52"/>
    </location>
</feature>
<dbReference type="CDD" id="cd17502">
    <property type="entry name" value="MFS_Azr1_MDR_like"/>
    <property type="match status" value="1"/>
</dbReference>